<keyword evidence="2" id="KW-1185">Reference proteome</keyword>
<dbReference type="InterPro" id="IPR023214">
    <property type="entry name" value="HAD_sf"/>
</dbReference>
<comment type="caution">
    <text evidence="1">The sequence shown here is derived from an EMBL/GenBank/DDBJ whole genome shotgun (WGS) entry which is preliminary data.</text>
</comment>
<reference evidence="1" key="1">
    <citation type="submission" date="2020-08" db="EMBL/GenBank/DDBJ databases">
        <title>Genome public.</title>
        <authorList>
            <person name="Liu C."/>
            <person name="Sun Q."/>
        </authorList>
    </citation>
    <scope>NUCLEOTIDE SEQUENCE</scope>
    <source>
        <strain evidence="1">NSJ-54</strain>
    </source>
</reference>
<dbReference type="Gene3D" id="3.40.50.1000">
    <property type="entry name" value="HAD superfamily/HAD-like"/>
    <property type="match status" value="1"/>
</dbReference>
<dbReference type="Proteomes" id="UP000660861">
    <property type="component" value="Unassembled WGS sequence"/>
</dbReference>
<dbReference type="EMBL" id="JACRTC010000001">
    <property type="protein sequence ID" value="MBC8569630.1"/>
    <property type="molecule type" value="Genomic_DNA"/>
</dbReference>
<dbReference type="PANTHER" id="PTHR10000:SF8">
    <property type="entry name" value="HAD SUPERFAMILY HYDROLASE-LIKE, TYPE 3"/>
    <property type="match status" value="1"/>
</dbReference>
<name>A0A926E850_9FIRM</name>
<protein>
    <submittedName>
        <fullName evidence="1">Cof-type HAD-IIB family hydrolase</fullName>
    </submittedName>
</protein>
<dbReference type="GO" id="GO:0005829">
    <property type="term" value="C:cytosol"/>
    <property type="evidence" value="ECO:0007669"/>
    <property type="project" value="TreeGrafter"/>
</dbReference>
<dbReference type="NCBIfam" id="TIGR01484">
    <property type="entry name" value="HAD-SF-IIB"/>
    <property type="match status" value="1"/>
</dbReference>
<dbReference type="InterPro" id="IPR036412">
    <property type="entry name" value="HAD-like_sf"/>
</dbReference>
<dbReference type="Gene3D" id="3.30.1240.10">
    <property type="match status" value="1"/>
</dbReference>
<dbReference type="InterPro" id="IPR000150">
    <property type="entry name" value="Cof"/>
</dbReference>
<dbReference type="SUPFAM" id="SSF56784">
    <property type="entry name" value="HAD-like"/>
    <property type="match status" value="1"/>
</dbReference>
<sequence>MTKLSDILLVTDMDGTLMTAKAGIPKQNIEAIERFTHKGGNFAIATGRAIVSAQYYVDQLPPIGSSIVFNGGGIYDYKTGSISETSFLPIHAAQYIQELYDLFPNTGIEIYIDRDIYVPRLNSVTKQHLSNEFLTYHPLESISPMSPHTFKVMFGSEGEVMPKIMEHAFHMQVEGVYFVQTGPFYMEMLPSGVTKGTAMPKLADLYGIPMENVYAIGDYDNDVEMLQCVGHPVCPADSKPQIKEICEMQFCNCLDGAVAELISYLEDHYEA</sequence>
<gene>
    <name evidence="1" type="ORF">H8709_02175</name>
</gene>
<keyword evidence="1" id="KW-0378">Hydrolase</keyword>
<organism evidence="1 2">
    <name type="scientific">Zongyangia hominis</name>
    <dbReference type="NCBI Taxonomy" id="2763677"/>
    <lineage>
        <taxon>Bacteria</taxon>
        <taxon>Bacillati</taxon>
        <taxon>Bacillota</taxon>
        <taxon>Clostridia</taxon>
        <taxon>Eubacteriales</taxon>
        <taxon>Oscillospiraceae</taxon>
        <taxon>Zongyangia</taxon>
    </lineage>
</organism>
<dbReference type="RefSeq" id="WP_262396725.1">
    <property type="nucleotide sequence ID" value="NZ_JACRTC010000001.1"/>
</dbReference>
<dbReference type="Pfam" id="PF08282">
    <property type="entry name" value="Hydrolase_3"/>
    <property type="match status" value="1"/>
</dbReference>
<evidence type="ECO:0000313" key="1">
    <source>
        <dbReference type="EMBL" id="MBC8569630.1"/>
    </source>
</evidence>
<dbReference type="InterPro" id="IPR006379">
    <property type="entry name" value="HAD-SF_hydro_IIB"/>
</dbReference>
<dbReference type="NCBIfam" id="TIGR00099">
    <property type="entry name" value="Cof-subfamily"/>
    <property type="match status" value="1"/>
</dbReference>
<accession>A0A926E850</accession>
<evidence type="ECO:0000313" key="2">
    <source>
        <dbReference type="Proteomes" id="UP000660861"/>
    </source>
</evidence>
<dbReference type="PANTHER" id="PTHR10000">
    <property type="entry name" value="PHOSPHOSERINE PHOSPHATASE"/>
    <property type="match status" value="1"/>
</dbReference>
<dbReference type="GO" id="GO:0016791">
    <property type="term" value="F:phosphatase activity"/>
    <property type="evidence" value="ECO:0007669"/>
    <property type="project" value="UniProtKB-ARBA"/>
</dbReference>
<dbReference type="AlphaFoldDB" id="A0A926E850"/>
<proteinExistence type="predicted"/>
<dbReference type="GO" id="GO:0000287">
    <property type="term" value="F:magnesium ion binding"/>
    <property type="evidence" value="ECO:0007669"/>
    <property type="project" value="TreeGrafter"/>
</dbReference>